<keyword evidence="6" id="KW-1185">Reference proteome</keyword>
<dbReference type="Proteomes" id="UP000422572">
    <property type="component" value="Chromosome"/>
</dbReference>
<keyword evidence="1" id="KW-0328">Glycosyltransferase</keyword>
<feature type="domain" description="Glycosyltransferase subfamily 4-like N-terminal" evidence="4">
    <location>
        <begin position="85"/>
        <end position="258"/>
    </location>
</feature>
<gene>
    <name evidence="5" type="ORF">EIZ62_30455</name>
</gene>
<dbReference type="GO" id="GO:0016758">
    <property type="term" value="F:hexosyltransferase activity"/>
    <property type="evidence" value="ECO:0007669"/>
    <property type="project" value="TreeGrafter"/>
</dbReference>
<name>A0A6I6FRC6_9ACTN</name>
<dbReference type="Gene3D" id="3.40.50.2000">
    <property type="entry name" value="Glycogen Phosphorylase B"/>
    <property type="match status" value="2"/>
</dbReference>
<evidence type="ECO:0000256" key="2">
    <source>
        <dbReference type="ARBA" id="ARBA00022679"/>
    </source>
</evidence>
<dbReference type="InterPro" id="IPR050194">
    <property type="entry name" value="Glycosyltransferase_grp1"/>
</dbReference>
<dbReference type="InterPro" id="IPR028098">
    <property type="entry name" value="Glyco_trans_4-like_N"/>
</dbReference>
<dbReference type="PANTHER" id="PTHR45947">
    <property type="entry name" value="SULFOQUINOVOSYL TRANSFERASE SQD2"/>
    <property type="match status" value="1"/>
</dbReference>
<dbReference type="InterPro" id="IPR001296">
    <property type="entry name" value="Glyco_trans_1"/>
</dbReference>
<dbReference type="Pfam" id="PF00534">
    <property type="entry name" value="Glycos_transf_1"/>
    <property type="match status" value="1"/>
</dbReference>
<reference evidence="5 6" key="1">
    <citation type="submission" date="2018-12" db="EMBL/GenBank/DDBJ databases">
        <title>Complete genome sequence of Streptomyces ficellus NRRL8067, the producer of ficellomycin, feldamycin and nojirimycin.</title>
        <authorList>
            <person name="Zhang H."/>
            <person name="Yue R."/>
            <person name="Liu Y."/>
            <person name="Li M."/>
            <person name="Mu H."/>
            <person name="Zhang J."/>
        </authorList>
    </citation>
    <scope>NUCLEOTIDE SEQUENCE [LARGE SCALE GENOMIC DNA]</scope>
    <source>
        <strain evidence="5 6">NRRL 8067</strain>
    </source>
</reference>
<evidence type="ECO:0000259" key="3">
    <source>
        <dbReference type="Pfam" id="PF00534"/>
    </source>
</evidence>
<dbReference type="GO" id="GO:1901137">
    <property type="term" value="P:carbohydrate derivative biosynthetic process"/>
    <property type="evidence" value="ECO:0007669"/>
    <property type="project" value="UniProtKB-ARBA"/>
</dbReference>
<accession>A0A6I6FRC6</accession>
<evidence type="ECO:0000313" key="6">
    <source>
        <dbReference type="Proteomes" id="UP000422572"/>
    </source>
</evidence>
<feature type="domain" description="Glycosyl transferase family 1" evidence="3">
    <location>
        <begin position="277"/>
        <end position="435"/>
    </location>
</feature>
<sequence length="467" mass="49302">MTSLDPLEPDRTAAGDVGGIGEVGDVGDIDTEAEVLEVLDAEARGLGAGDVVGAGPGDGNGNRLSVALVSEHASPLAALGGVDAGGQNVHVARLASALADRGHRVTVFTRRDTRDLPDRVALRPGVEVLHVPAGPPEPIPKDALLPYMAEFGRWMAGEWRARPPDLVHSHYWMSGVATLRAAREARLPFVHTYHALGTVKRRHQKHADTSPAERVDREREVGLGCDRVIATCHDEVYELSRMRIPADKVGVVPCGVDTGQFTPDGPAADRDGGLRYRLLQLGRLVPRKGAAVSITALTRLPDTELLVVGGPPPERLDEDPEVRRLREIARVAGVASRVHFAGGVPPEEVAPLLRSADVVLCPADYEPFGIVPLEAMACGRPVVASAVGGQLDTVADPVTGRLVPPRDPDALARAVGELLADPAQRAACGAAGRRRVLSRYGWAEVAAATEKEYAAVLAARHAVTGVA</sequence>
<protein>
    <submittedName>
        <fullName evidence="5">Glycosyltransferase family 1 protein</fullName>
    </submittedName>
</protein>
<dbReference type="OrthoDB" id="9810929at2"/>
<organism evidence="5 6">
    <name type="scientific">Streptomyces ficellus</name>
    <dbReference type="NCBI Taxonomy" id="1977088"/>
    <lineage>
        <taxon>Bacteria</taxon>
        <taxon>Bacillati</taxon>
        <taxon>Actinomycetota</taxon>
        <taxon>Actinomycetes</taxon>
        <taxon>Kitasatosporales</taxon>
        <taxon>Streptomycetaceae</taxon>
        <taxon>Streptomyces</taxon>
    </lineage>
</organism>
<evidence type="ECO:0000313" key="5">
    <source>
        <dbReference type="EMBL" id="QGV82099.1"/>
    </source>
</evidence>
<dbReference type="AlphaFoldDB" id="A0A6I6FRC6"/>
<proteinExistence type="predicted"/>
<evidence type="ECO:0000256" key="1">
    <source>
        <dbReference type="ARBA" id="ARBA00022676"/>
    </source>
</evidence>
<dbReference type="EMBL" id="CP034279">
    <property type="protein sequence ID" value="QGV82099.1"/>
    <property type="molecule type" value="Genomic_DNA"/>
</dbReference>
<dbReference type="SUPFAM" id="SSF53756">
    <property type="entry name" value="UDP-Glycosyltransferase/glycogen phosphorylase"/>
    <property type="match status" value="1"/>
</dbReference>
<keyword evidence="2 5" id="KW-0808">Transferase</keyword>
<dbReference type="RefSeq" id="WP_156695836.1">
    <property type="nucleotide sequence ID" value="NZ_CP034279.1"/>
</dbReference>
<dbReference type="Pfam" id="PF13439">
    <property type="entry name" value="Glyco_transf_4"/>
    <property type="match status" value="1"/>
</dbReference>
<dbReference type="PANTHER" id="PTHR45947:SF3">
    <property type="entry name" value="SULFOQUINOVOSYL TRANSFERASE SQD2"/>
    <property type="match status" value="1"/>
</dbReference>
<evidence type="ECO:0000259" key="4">
    <source>
        <dbReference type="Pfam" id="PF13439"/>
    </source>
</evidence>
<dbReference type="KEGG" id="sfic:EIZ62_30455"/>